<keyword evidence="2" id="KW-0808">Transferase</keyword>
<protein>
    <submittedName>
        <fullName evidence="5">Class I SAM-dependent methyltransferase</fullName>
    </submittedName>
</protein>
<dbReference type="InterPro" id="IPR041698">
    <property type="entry name" value="Methyltransf_25"/>
</dbReference>
<dbReference type="PANTHER" id="PTHR44942:SF4">
    <property type="entry name" value="METHYLTRANSFERASE TYPE 11 DOMAIN-CONTAINING PROTEIN"/>
    <property type="match status" value="1"/>
</dbReference>
<accession>A0ABV9U907</accession>
<dbReference type="Gene3D" id="3.40.50.150">
    <property type="entry name" value="Vaccinia Virus protein VP39"/>
    <property type="match status" value="1"/>
</dbReference>
<comment type="caution">
    <text evidence="5">The sequence shown here is derived from an EMBL/GenBank/DDBJ whole genome shotgun (WGS) entry which is preliminary data.</text>
</comment>
<evidence type="ECO:0000256" key="3">
    <source>
        <dbReference type="SAM" id="MobiDB-lite"/>
    </source>
</evidence>
<dbReference type="PANTHER" id="PTHR44942">
    <property type="entry name" value="METHYLTRANSF_11 DOMAIN-CONTAINING PROTEIN"/>
    <property type="match status" value="1"/>
</dbReference>
<keyword evidence="6" id="KW-1185">Reference proteome</keyword>
<dbReference type="Proteomes" id="UP001595872">
    <property type="component" value="Unassembled WGS sequence"/>
</dbReference>
<dbReference type="GO" id="GO:0008168">
    <property type="term" value="F:methyltransferase activity"/>
    <property type="evidence" value="ECO:0007669"/>
    <property type="project" value="UniProtKB-KW"/>
</dbReference>
<evidence type="ECO:0000313" key="5">
    <source>
        <dbReference type="EMBL" id="MFC4911736.1"/>
    </source>
</evidence>
<name>A0ABV9U907_9ACTN</name>
<dbReference type="GO" id="GO:0032259">
    <property type="term" value="P:methylation"/>
    <property type="evidence" value="ECO:0007669"/>
    <property type="project" value="UniProtKB-KW"/>
</dbReference>
<reference evidence="6" key="1">
    <citation type="journal article" date="2019" name="Int. J. Syst. Evol. Microbiol.">
        <title>The Global Catalogue of Microorganisms (GCM) 10K type strain sequencing project: providing services to taxonomists for standard genome sequencing and annotation.</title>
        <authorList>
            <consortium name="The Broad Institute Genomics Platform"/>
            <consortium name="The Broad Institute Genome Sequencing Center for Infectious Disease"/>
            <person name="Wu L."/>
            <person name="Ma J."/>
        </authorList>
    </citation>
    <scope>NUCLEOTIDE SEQUENCE [LARGE SCALE GENOMIC DNA]</scope>
    <source>
        <strain evidence="6">KLKA75</strain>
    </source>
</reference>
<evidence type="ECO:0000259" key="4">
    <source>
        <dbReference type="Pfam" id="PF13649"/>
    </source>
</evidence>
<keyword evidence="1 5" id="KW-0489">Methyltransferase</keyword>
<feature type="region of interest" description="Disordered" evidence="3">
    <location>
        <begin position="1"/>
        <end position="34"/>
    </location>
</feature>
<evidence type="ECO:0000256" key="2">
    <source>
        <dbReference type="ARBA" id="ARBA00022679"/>
    </source>
</evidence>
<dbReference type="InterPro" id="IPR029063">
    <property type="entry name" value="SAM-dependent_MTases_sf"/>
</dbReference>
<dbReference type="EMBL" id="JBHSIT010000010">
    <property type="protein sequence ID" value="MFC4911736.1"/>
    <property type="molecule type" value="Genomic_DNA"/>
</dbReference>
<gene>
    <name evidence="5" type="ORF">ACFPCY_30835</name>
</gene>
<organism evidence="5 6">
    <name type="scientific">Actinomadura gamaensis</name>
    <dbReference type="NCBI Taxonomy" id="1763541"/>
    <lineage>
        <taxon>Bacteria</taxon>
        <taxon>Bacillati</taxon>
        <taxon>Actinomycetota</taxon>
        <taxon>Actinomycetes</taxon>
        <taxon>Streptosporangiales</taxon>
        <taxon>Thermomonosporaceae</taxon>
        <taxon>Actinomadura</taxon>
    </lineage>
</organism>
<feature type="compositionally biased region" description="Basic and acidic residues" evidence="3">
    <location>
        <begin position="15"/>
        <end position="27"/>
    </location>
</feature>
<dbReference type="CDD" id="cd02440">
    <property type="entry name" value="AdoMet_MTases"/>
    <property type="match status" value="1"/>
</dbReference>
<dbReference type="SUPFAM" id="SSF53335">
    <property type="entry name" value="S-adenosyl-L-methionine-dependent methyltransferases"/>
    <property type="match status" value="1"/>
</dbReference>
<dbReference type="RefSeq" id="WP_378260952.1">
    <property type="nucleotide sequence ID" value="NZ_JBHSIT010000010.1"/>
</dbReference>
<proteinExistence type="predicted"/>
<dbReference type="Pfam" id="PF13649">
    <property type="entry name" value="Methyltransf_25"/>
    <property type="match status" value="1"/>
</dbReference>
<feature type="domain" description="Methyltransferase" evidence="4">
    <location>
        <begin position="61"/>
        <end position="146"/>
    </location>
</feature>
<dbReference type="InterPro" id="IPR051052">
    <property type="entry name" value="Diverse_substrate_MTase"/>
</dbReference>
<evidence type="ECO:0000313" key="6">
    <source>
        <dbReference type="Proteomes" id="UP001595872"/>
    </source>
</evidence>
<sequence>MPTLPSGTTPPARPFEGREAHQAREMAESFGSAAERYDRARPGYPDALIRRIAAAAPGRDVLDVGCGTGIASRQFQAAGCTVLGVDVDARMAAVARSRGLDVEVARFEEWDPAGRTFDAVVSATTWHWLEPDAAAARAASVLRPDGVLAAFWHVFEPQPEAAEAFAAVYARVVPELGALARPQAAASGYSAIEEKASGGIRATSAFTAPESWTYEWTRDYTRDEWLDHVPTTGAAPHIPEPKMTELLAGLGDAVDALGGSFTMNFTTRALVAVRLRTP</sequence>
<evidence type="ECO:0000256" key="1">
    <source>
        <dbReference type="ARBA" id="ARBA00022603"/>
    </source>
</evidence>